<reference evidence="2" key="1">
    <citation type="journal article" date="2020" name="Stud. Mycol.">
        <title>101 Dothideomycetes genomes: a test case for predicting lifestyles and emergence of pathogens.</title>
        <authorList>
            <person name="Haridas S."/>
            <person name="Albert R."/>
            <person name="Binder M."/>
            <person name="Bloem J."/>
            <person name="Labutti K."/>
            <person name="Salamov A."/>
            <person name="Andreopoulos B."/>
            <person name="Baker S."/>
            <person name="Barry K."/>
            <person name="Bills G."/>
            <person name="Bluhm B."/>
            <person name="Cannon C."/>
            <person name="Castanera R."/>
            <person name="Culley D."/>
            <person name="Daum C."/>
            <person name="Ezra D."/>
            <person name="Gonzalez J."/>
            <person name="Henrissat B."/>
            <person name="Kuo A."/>
            <person name="Liang C."/>
            <person name="Lipzen A."/>
            <person name="Lutzoni F."/>
            <person name="Magnuson J."/>
            <person name="Mondo S."/>
            <person name="Nolan M."/>
            <person name="Ohm R."/>
            <person name="Pangilinan J."/>
            <person name="Park H.-J."/>
            <person name="Ramirez L."/>
            <person name="Alfaro M."/>
            <person name="Sun H."/>
            <person name="Tritt A."/>
            <person name="Yoshinaga Y."/>
            <person name="Zwiers L.-H."/>
            <person name="Turgeon B."/>
            <person name="Goodwin S."/>
            <person name="Spatafora J."/>
            <person name="Crous P."/>
            <person name="Grigoriev I."/>
        </authorList>
    </citation>
    <scope>NUCLEOTIDE SEQUENCE</scope>
    <source>
        <strain evidence="2">Tuck. ex Michener</strain>
    </source>
</reference>
<feature type="compositionally biased region" description="Acidic residues" evidence="1">
    <location>
        <begin position="444"/>
        <end position="453"/>
    </location>
</feature>
<sequence length="453" mass="49736">MSAAKPSNTALEKALRDAVNATFASGKTEDLTVKRLRTLTEKQLELEEGFFKADEIWSAKSKNIIQDAVNEHEEDERGPQGLTQARLADAEQANSSQKKGAKRSSPVDSEGMRKRAKPSPELESTIRTPKKNTNTKNDMSLQKSLKRSSPDVIEEPRKRKKPSPSAESVLEPSAPKPQRKSKTETSGSELSEPPSEVEAPQPEPAKSSKSAKPKQNGLRRNSATKKASVVEGRADGAQEAGEDDEDAEKPNGTSIAKSKPKASTKDDVPDDSSELSSLVDEEPAPKKKGRKRASSPKSTKSKKAAEPAKPRKPKASATPTTTDLPADEVEIKRLQSWLIKCGIRKMWHRELAPYSTPSAKVTHLKKMLKDAGMDGRFSVEKARAIKERRELEQDLEAVKEGDKRWGNRNEDSESEGEGKQDGGEDGEEKPKRRLAKSLQGLDFLNDDDGEETD</sequence>
<feature type="compositionally biased region" description="Basic residues" evidence="1">
    <location>
        <begin position="286"/>
        <end position="302"/>
    </location>
</feature>
<dbReference type="Proteomes" id="UP000800092">
    <property type="component" value="Unassembled WGS sequence"/>
</dbReference>
<dbReference type="EMBL" id="ML991810">
    <property type="protein sequence ID" value="KAF2233073.1"/>
    <property type="molecule type" value="Genomic_DNA"/>
</dbReference>
<feature type="compositionally biased region" description="Polar residues" evidence="1">
    <location>
        <begin position="125"/>
        <end position="143"/>
    </location>
</feature>
<evidence type="ECO:0000313" key="2">
    <source>
        <dbReference type="EMBL" id="KAF2233073.1"/>
    </source>
</evidence>
<protein>
    <recommendedName>
        <fullName evidence="4">Transcriptional regulator</fullName>
    </recommendedName>
</protein>
<feature type="region of interest" description="Disordered" evidence="1">
    <location>
        <begin position="388"/>
        <end position="453"/>
    </location>
</feature>
<accession>A0A6A6H6B3</accession>
<dbReference type="OrthoDB" id="552755at2759"/>
<evidence type="ECO:0000313" key="3">
    <source>
        <dbReference type="Proteomes" id="UP000800092"/>
    </source>
</evidence>
<feature type="region of interest" description="Disordered" evidence="1">
    <location>
        <begin position="67"/>
        <end position="329"/>
    </location>
</feature>
<name>A0A6A6H6B3_VIRVR</name>
<keyword evidence="3" id="KW-1185">Reference proteome</keyword>
<feature type="compositionally biased region" description="Low complexity" evidence="1">
    <location>
        <begin position="204"/>
        <end position="215"/>
    </location>
</feature>
<feature type="compositionally biased region" description="Basic and acidic residues" evidence="1">
    <location>
        <begin position="388"/>
        <end position="422"/>
    </location>
</feature>
<gene>
    <name evidence="2" type="ORF">EV356DRAFT_568352</name>
</gene>
<dbReference type="GO" id="GO:0005634">
    <property type="term" value="C:nucleus"/>
    <property type="evidence" value="ECO:0007669"/>
    <property type="project" value="TreeGrafter"/>
</dbReference>
<evidence type="ECO:0008006" key="4">
    <source>
        <dbReference type="Google" id="ProtNLM"/>
    </source>
</evidence>
<feature type="compositionally biased region" description="Basic and acidic residues" evidence="1">
    <location>
        <begin position="69"/>
        <end position="78"/>
    </location>
</feature>
<evidence type="ECO:0000256" key="1">
    <source>
        <dbReference type="SAM" id="MobiDB-lite"/>
    </source>
</evidence>
<dbReference type="PANTHER" id="PTHR15410">
    <property type="entry name" value="HIRA-INTERACTING PROTEIN 3"/>
    <property type="match status" value="1"/>
</dbReference>
<organism evidence="2 3">
    <name type="scientific">Viridothelium virens</name>
    <name type="common">Speckled blister lichen</name>
    <name type="synonym">Trypethelium virens</name>
    <dbReference type="NCBI Taxonomy" id="1048519"/>
    <lineage>
        <taxon>Eukaryota</taxon>
        <taxon>Fungi</taxon>
        <taxon>Dikarya</taxon>
        <taxon>Ascomycota</taxon>
        <taxon>Pezizomycotina</taxon>
        <taxon>Dothideomycetes</taxon>
        <taxon>Dothideomycetes incertae sedis</taxon>
        <taxon>Trypetheliales</taxon>
        <taxon>Trypetheliaceae</taxon>
        <taxon>Viridothelium</taxon>
    </lineage>
</organism>
<dbReference type="AlphaFoldDB" id="A0A6A6H6B3"/>
<proteinExistence type="predicted"/>
<dbReference type="InterPro" id="IPR037647">
    <property type="entry name" value="HIRIP3"/>
</dbReference>
<dbReference type="PANTHER" id="PTHR15410:SF2">
    <property type="entry name" value="HIRA-INTERACTING PROTEIN 3"/>
    <property type="match status" value="1"/>
</dbReference>